<dbReference type="GO" id="GO:0005886">
    <property type="term" value="C:plasma membrane"/>
    <property type="evidence" value="ECO:0007669"/>
    <property type="project" value="UniProtKB-SubCell"/>
</dbReference>
<dbReference type="EMBL" id="LWBP01000219">
    <property type="protein sequence ID" value="OQP51208.1"/>
    <property type="molecule type" value="Genomic_DNA"/>
</dbReference>
<evidence type="ECO:0000256" key="1">
    <source>
        <dbReference type="ARBA" id="ARBA00004651"/>
    </source>
</evidence>
<evidence type="ECO:0000313" key="11">
    <source>
        <dbReference type="Proteomes" id="UP000192276"/>
    </source>
</evidence>
<dbReference type="GO" id="GO:1902600">
    <property type="term" value="P:proton transmembrane transport"/>
    <property type="evidence" value="ECO:0007669"/>
    <property type="project" value="InterPro"/>
</dbReference>
<keyword evidence="6" id="KW-0406">Ion transport</keyword>
<keyword evidence="2" id="KW-0813">Transport</keyword>
<dbReference type="RefSeq" id="WP_081169978.1">
    <property type="nucleotide sequence ID" value="NZ_LWBP01000219.1"/>
</dbReference>
<evidence type="ECO:0000256" key="2">
    <source>
        <dbReference type="ARBA" id="ARBA00022448"/>
    </source>
</evidence>
<evidence type="ECO:0000256" key="7">
    <source>
        <dbReference type="ARBA" id="ARBA00023136"/>
    </source>
</evidence>
<feature type="transmembrane region" description="Helical" evidence="8">
    <location>
        <begin position="313"/>
        <end position="334"/>
    </location>
</feature>
<feature type="transmembrane region" description="Helical" evidence="8">
    <location>
        <begin position="6"/>
        <end position="26"/>
    </location>
</feature>
<dbReference type="STRING" id="550983.A4R26_29790"/>
<dbReference type="PANTHER" id="PTHR32507:SF8">
    <property type="entry name" value="CNH1P"/>
    <property type="match status" value="1"/>
</dbReference>
<keyword evidence="4 8" id="KW-0812">Transmembrane</keyword>
<evidence type="ECO:0000256" key="8">
    <source>
        <dbReference type="SAM" id="Phobius"/>
    </source>
</evidence>
<evidence type="ECO:0000256" key="3">
    <source>
        <dbReference type="ARBA" id="ARBA00022449"/>
    </source>
</evidence>
<sequence length="413" mass="45485">MEYLVGLITIGIAALGMAWMPTISSFVRISYSIVYIIIGILLFLILPMLPYADPLQHPAITLHLTETVVLVALMGSGLKIDQPFSIREWKHSLKLVSVGMISSIALTAFIAWYFVGMDIASALLLGAILSPTDPVLASDVQVGPPQESEKDSVKFTLTAEGGMNDGTAFPFVWLGILMATGFLAKPGAWMEWTSYYLLYKLLCGLAAGYLLGKLFGYVLFSLPEKYRVARIEDGFVALSITLVVYGCTELLNGYGFIAVFTCAVTLRNYEMGHDLHRTLHSFSDQIERMLVAIVLLLFGGSIVNGLLDHLTWPLAMLGLGFLLIIRPLAVWLTLSGSKLTYREKSVISFFGIRGVGSLYYMSFATQHTSLTWLKSMWSTVAFVILLSVLIHGLTASRAISMLDKGRKTKKDEH</sequence>
<feature type="transmembrane region" description="Helical" evidence="8">
    <location>
        <begin position="346"/>
        <end position="364"/>
    </location>
</feature>
<protein>
    <recommendedName>
        <fullName evidence="9">Cation/H+ exchanger transmembrane domain-containing protein</fullName>
    </recommendedName>
</protein>
<feature type="transmembrane region" description="Helical" evidence="8">
    <location>
        <begin position="376"/>
        <end position="399"/>
    </location>
</feature>
<evidence type="ECO:0000259" key="9">
    <source>
        <dbReference type="Pfam" id="PF00999"/>
    </source>
</evidence>
<gene>
    <name evidence="10" type="ORF">A4R26_29790</name>
</gene>
<feature type="transmembrane region" description="Helical" evidence="8">
    <location>
        <begin position="92"/>
        <end position="115"/>
    </location>
</feature>
<comment type="subcellular location">
    <subcellularLocation>
        <location evidence="1">Cell membrane</location>
        <topology evidence="1">Multi-pass membrane protein</topology>
    </subcellularLocation>
</comment>
<reference evidence="11" key="1">
    <citation type="submission" date="2016-04" db="EMBL/GenBank/DDBJ databases">
        <authorList>
            <person name="Chen L."/>
            <person name="Zhuang W."/>
            <person name="Wang G."/>
        </authorList>
    </citation>
    <scope>NUCLEOTIDE SEQUENCE [LARGE SCALE GENOMIC DNA]</scope>
    <source>
        <strain evidence="11">208</strain>
    </source>
</reference>
<evidence type="ECO:0000313" key="10">
    <source>
        <dbReference type="EMBL" id="OQP51208.1"/>
    </source>
</evidence>
<feature type="transmembrane region" description="Helical" evidence="8">
    <location>
        <begin position="240"/>
        <end position="266"/>
    </location>
</feature>
<dbReference type="Pfam" id="PF00999">
    <property type="entry name" value="Na_H_Exchanger"/>
    <property type="match status" value="1"/>
</dbReference>
<proteinExistence type="predicted"/>
<accession>A0A1V9EYR9</accession>
<evidence type="ECO:0000256" key="5">
    <source>
        <dbReference type="ARBA" id="ARBA00022989"/>
    </source>
</evidence>
<evidence type="ECO:0000256" key="4">
    <source>
        <dbReference type="ARBA" id="ARBA00022692"/>
    </source>
</evidence>
<evidence type="ECO:0000256" key="6">
    <source>
        <dbReference type="ARBA" id="ARBA00023065"/>
    </source>
</evidence>
<keyword evidence="3" id="KW-0050">Antiport</keyword>
<dbReference type="AlphaFoldDB" id="A0A1V9EYR9"/>
<name>A0A1V9EYR9_9BACT</name>
<keyword evidence="5 8" id="KW-1133">Transmembrane helix</keyword>
<dbReference type="PANTHER" id="PTHR32507">
    <property type="entry name" value="NA(+)/H(+) ANTIPORTER 1"/>
    <property type="match status" value="1"/>
</dbReference>
<feature type="transmembrane region" description="Helical" evidence="8">
    <location>
        <begin position="58"/>
        <end position="80"/>
    </location>
</feature>
<feature type="transmembrane region" description="Helical" evidence="8">
    <location>
        <begin position="167"/>
        <end position="184"/>
    </location>
</feature>
<dbReference type="OrthoDB" id="9810860at2"/>
<dbReference type="InterPro" id="IPR006153">
    <property type="entry name" value="Cation/H_exchanger_TM"/>
</dbReference>
<organism evidence="10 11">
    <name type="scientific">Niastella populi</name>
    <dbReference type="NCBI Taxonomy" id="550983"/>
    <lineage>
        <taxon>Bacteria</taxon>
        <taxon>Pseudomonadati</taxon>
        <taxon>Bacteroidota</taxon>
        <taxon>Chitinophagia</taxon>
        <taxon>Chitinophagales</taxon>
        <taxon>Chitinophagaceae</taxon>
        <taxon>Niastella</taxon>
    </lineage>
</organism>
<keyword evidence="11" id="KW-1185">Reference proteome</keyword>
<feature type="transmembrane region" description="Helical" evidence="8">
    <location>
        <begin position="286"/>
        <end position="307"/>
    </location>
</feature>
<dbReference type="GO" id="GO:0015297">
    <property type="term" value="F:antiporter activity"/>
    <property type="evidence" value="ECO:0007669"/>
    <property type="project" value="UniProtKB-KW"/>
</dbReference>
<dbReference type="Proteomes" id="UP000192276">
    <property type="component" value="Unassembled WGS sequence"/>
</dbReference>
<keyword evidence="7 8" id="KW-0472">Membrane</keyword>
<feature type="domain" description="Cation/H+ exchanger transmembrane" evidence="9">
    <location>
        <begin position="19"/>
        <end position="396"/>
    </location>
</feature>
<feature type="transmembrane region" description="Helical" evidence="8">
    <location>
        <begin position="196"/>
        <end position="220"/>
    </location>
</feature>
<comment type="caution">
    <text evidence="10">The sequence shown here is derived from an EMBL/GenBank/DDBJ whole genome shotgun (WGS) entry which is preliminary data.</text>
</comment>
<feature type="transmembrane region" description="Helical" evidence="8">
    <location>
        <begin position="33"/>
        <end position="52"/>
    </location>
</feature>